<comment type="caution">
    <text evidence="8">The sequence shown here is derived from an EMBL/GenBank/DDBJ whole genome shotgun (WGS) entry which is preliminary data.</text>
</comment>
<feature type="transmembrane region" description="Helical" evidence="7">
    <location>
        <begin position="104"/>
        <end position="126"/>
    </location>
</feature>
<comment type="subunit">
    <text evidence="7">The Tat system comprises two distinct complexes: a TatABC complex, containing multiple copies of TatA, TatB and TatC subunits, and a separate TatA complex, containing only TatA subunits. Substrates initially bind to the TatABC complex, which probably triggers association of the separate TatA complex to form the active translocon.</text>
</comment>
<dbReference type="Proteomes" id="UP001597347">
    <property type="component" value="Unassembled WGS sequence"/>
</dbReference>
<evidence type="ECO:0000256" key="6">
    <source>
        <dbReference type="ARBA" id="ARBA00023136"/>
    </source>
</evidence>
<keyword evidence="6 7" id="KW-0472">Membrane</keyword>
<name>A0ABW4LH37_9MICO</name>
<comment type="function">
    <text evidence="7">Part of the twin-arginine translocation (Tat) system that transports large folded proteins containing a characteristic twin-arginine motif in their signal peptide across membranes. Together with TatB, TatC is part of a receptor directly interacting with Tat signal peptides.</text>
</comment>
<keyword evidence="2 7" id="KW-0812">Transmembrane</keyword>
<evidence type="ECO:0000256" key="5">
    <source>
        <dbReference type="ARBA" id="ARBA00023010"/>
    </source>
</evidence>
<comment type="subcellular location">
    <subcellularLocation>
        <location evidence="7">Cell membrane</location>
        <topology evidence="7">Multi-pass membrane protein</topology>
    </subcellularLocation>
    <subcellularLocation>
        <location evidence="1">Membrane</location>
        <topology evidence="1">Multi-pass membrane protein</topology>
    </subcellularLocation>
</comment>
<feature type="transmembrane region" description="Helical" evidence="7">
    <location>
        <begin position="187"/>
        <end position="206"/>
    </location>
</feature>
<evidence type="ECO:0000256" key="4">
    <source>
        <dbReference type="ARBA" id="ARBA00022989"/>
    </source>
</evidence>
<dbReference type="HAMAP" id="MF_00902">
    <property type="entry name" value="TatC"/>
    <property type="match status" value="1"/>
</dbReference>
<evidence type="ECO:0000313" key="8">
    <source>
        <dbReference type="EMBL" id="MFD1722600.1"/>
    </source>
</evidence>
<dbReference type="PANTHER" id="PTHR30371:SF0">
    <property type="entry name" value="SEC-INDEPENDENT PROTEIN TRANSLOCASE PROTEIN TATC, CHLOROPLASTIC-RELATED"/>
    <property type="match status" value="1"/>
</dbReference>
<feature type="transmembrane region" description="Helical" evidence="7">
    <location>
        <begin position="14"/>
        <end position="32"/>
    </location>
</feature>
<dbReference type="NCBIfam" id="TIGR00945">
    <property type="entry name" value="tatC"/>
    <property type="match status" value="1"/>
</dbReference>
<keyword evidence="5 7" id="KW-0811">Translocation</keyword>
<dbReference type="Pfam" id="PF00902">
    <property type="entry name" value="TatC"/>
    <property type="match status" value="1"/>
</dbReference>
<accession>A0ABW4LH37</accession>
<proteinExistence type="inferred from homology"/>
<comment type="similarity">
    <text evidence="7">Belongs to the TatC family.</text>
</comment>
<keyword evidence="4 7" id="KW-1133">Transmembrane helix</keyword>
<evidence type="ECO:0000256" key="2">
    <source>
        <dbReference type="ARBA" id="ARBA00022692"/>
    </source>
</evidence>
<evidence type="ECO:0000313" key="9">
    <source>
        <dbReference type="Proteomes" id="UP001597347"/>
    </source>
</evidence>
<gene>
    <name evidence="7 8" type="primary">tatC</name>
    <name evidence="8" type="ORF">ACFSBI_13680</name>
</gene>
<dbReference type="PANTHER" id="PTHR30371">
    <property type="entry name" value="SEC-INDEPENDENT PROTEIN TRANSLOCASE PROTEIN TATC"/>
    <property type="match status" value="1"/>
</dbReference>
<evidence type="ECO:0000256" key="3">
    <source>
        <dbReference type="ARBA" id="ARBA00022927"/>
    </source>
</evidence>
<dbReference type="InterPro" id="IPR002033">
    <property type="entry name" value="TatC"/>
</dbReference>
<keyword evidence="7" id="KW-0813">Transport</keyword>
<feature type="transmembrane region" description="Helical" evidence="7">
    <location>
        <begin position="212"/>
        <end position="230"/>
    </location>
</feature>
<evidence type="ECO:0000256" key="1">
    <source>
        <dbReference type="ARBA" id="ARBA00004141"/>
    </source>
</evidence>
<dbReference type="PRINTS" id="PR01840">
    <property type="entry name" value="TATCFAMILY"/>
</dbReference>
<feature type="transmembrane region" description="Helical" evidence="7">
    <location>
        <begin position="71"/>
        <end position="92"/>
    </location>
</feature>
<reference evidence="9" key="1">
    <citation type="journal article" date="2019" name="Int. J. Syst. Evol. Microbiol.">
        <title>The Global Catalogue of Microorganisms (GCM) 10K type strain sequencing project: providing services to taxonomists for standard genome sequencing and annotation.</title>
        <authorList>
            <consortium name="The Broad Institute Genomics Platform"/>
            <consortium name="The Broad Institute Genome Sequencing Center for Infectious Disease"/>
            <person name="Wu L."/>
            <person name="Ma J."/>
        </authorList>
    </citation>
    <scope>NUCLEOTIDE SEQUENCE [LARGE SCALE GENOMIC DNA]</scope>
    <source>
        <strain evidence="9">CGMCC 1.12471</strain>
    </source>
</reference>
<sequence length="250" mass="26945">MPLIEHLLELRRRLMWAALAVLVGAVAGWFVSEWVLNLLALPLRSVGDGEGRLASLNFPSITSAFDVRLEIAIVTGIVLTSPVWLYQIFAFLTPAFTRQEKKYVFGFFFSAVPLFLAGCAAGFLVIPHIVSLMVSLAVGGASLIDAKSYLDFALRLMLAIGVAFVLPVFLVLLNFAGVLTGKAILKAWRVAVLVITLFTAIATPSADVVSMILLAIPMIALYFAAVGVTLTHDRRLAKRNAATLEDAGSL</sequence>
<keyword evidence="7" id="KW-1003">Cell membrane</keyword>
<protein>
    <recommendedName>
        <fullName evidence="7">Sec-independent protein translocase protein TatC</fullName>
    </recommendedName>
</protein>
<evidence type="ECO:0000256" key="7">
    <source>
        <dbReference type="HAMAP-Rule" id="MF_00902"/>
    </source>
</evidence>
<dbReference type="EMBL" id="JBHUEA010000023">
    <property type="protein sequence ID" value="MFD1722600.1"/>
    <property type="molecule type" value="Genomic_DNA"/>
</dbReference>
<dbReference type="RefSeq" id="WP_377935838.1">
    <property type="nucleotide sequence ID" value="NZ_JBHUEA010000023.1"/>
</dbReference>
<keyword evidence="3 7" id="KW-0653">Protein transport</keyword>
<feature type="transmembrane region" description="Helical" evidence="7">
    <location>
        <begin position="152"/>
        <end position="175"/>
    </location>
</feature>
<organism evidence="8 9">
    <name type="scientific">Amnibacterium endophyticum</name>
    <dbReference type="NCBI Taxonomy" id="2109337"/>
    <lineage>
        <taxon>Bacteria</taxon>
        <taxon>Bacillati</taxon>
        <taxon>Actinomycetota</taxon>
        <taxon>Actinomycetes</taxon>
        <taxon>Micrococcales</taxon>
        <taxon>Microbacteriaceae</taxon>
        <taxon>Amnibacterium</taxon>
    </lineage>
</organism>
<keyword evidence="9" id="KW-1185">Reference proteome</keyword>